<evidence type="ECO:0000313" key="2">
    <source>
        <dbReference type="EMBL" id="CCI10612.1"/>
    </source>
</evidence>
<accession>A0A024GLX4</accession>
<feature type="compositionally biased region" description="Low complexity" evidence="1">
    <location>
        <begin position="57"/>
        <end position="73"/>
    </location>
</feature>
<sequence>MSPTFNPSQYSHSTPCKYGGYDEQRSSPHMYSSPVLKGHSSSYNTHDHHSHQRRGTYNNSSYSDYYGSNCSNSRSYYRDGNSPQYNSGASTASSSQENHYGEDMDELDIYSTGSSSMMRDPEMMTVPTVPTPTTLSKFEHGKTPSGRVLITVGNQTVEFFSCVVNAPVPIYVAE</sequence>
<proteinExistence type="predicted"/>
<evidence type="ECO:0000313" key="3">
    <source>
        <dbReference type="EMBL" id="CCI47776.1"/>
    </source>
</evidence>
<protein>
    <submittedName>
        <fullName evidence="3">Uncharacterized protein</fullName>
    </submittedName>
</protein>
<evidence type="ECO:0000256" key="1">
    <source>
        <dbReference type="SAM" id="MobiDB-lite"/>
    </source>
</evidence>
<dbReference type="EMBL" id="CAIX01000185">
    <property type="protein sequence ID" value="CCI47776.1"/>
    <property type="molecule type" value="Genomic_DNA"/>
</dbReference>
<feature type="compositionally biased region" description="Polar residues" evidence="1">
    <location>
        <begin position="1"/>
        <end position="14"/>
    </location>
</feature>
<gene>
    <name evidence="3" type="ORF">BN9_087920</name>
    <name evidence="2" type="ORF">BN9_110130</name>
</gene>
<name>A0A024GLX4_9STRA</name>
<comment type="caution">
    <text evidence="3">The sequence shown here is derived from an EMBL/GenBank/DDBJ whole genome shotgun (WGS) entry which is preliminary data.</text>
</comment>
<feature type="compositionally biased region" description="Polar residues" evidence="1">
    <location>
        <begin position="81"/>
        <end position="98"/>
    </location>
</feature>
<dbReference type="EMBL" id="CAIX01000322">
    <property type="protein sequence ID" value="CCI10612.1"/>
    <property type="molecule type" value="Genomic_DNA"/>
</dbReference>
<dbReference type="OrthoDB" id="58180at2759"/>
<reference evidence="3 4" key="1">
    <citation type="submission" date="2012-05" db="EMBL/GenBank/DDBJ databases">
        <title>Recombination and specialization in a pathogen metapopulation.</title>
        <authorList>
            <person name="Gardiner A."/>
            <person name="Kemen E."/>
            <person name="Schultz-Larsen T."/>
            <person name="MacLean D."/>
            <person name="Van Oosterhout C."/>
            <person name="Jones J.D.G."/>
        </authorList>
    </citation>
    <scope>NUCLEOTIDE SEQUENCE [LARGE SCALE GENOMIC DNA]</scope>
    <source>
        <strain evidence="3 4">Ac Nc2</strain>
    </source>
</reference>
<keyword evidence="4" id="KW-1185">Reference proteome</keyword>
<dbReference type="InParanoid" id="A0A024GLX4"/>
<evidence type="ECO:0000313" key="4">
    <source>
        <dbReference type="Proteomes" id="UP000053237"/>
    </source>
</evidence>
<feature type="region of interest" description="Disordered" evidence="1">
    <location>
        <begin position="1"/>
        <end position="103"/>
    </location>
</feature>
<dbReference type="Proteomes" id="UP000053237">
    <property type="component" value="Unassembled WGS sequence"/>
</dbReference>
<organism evidence="3 4">
    <name type="scientific">Albugo candida</name>
    <dbReference type="NCBI Taxonomy" id="65357"/>
    <lineage>
        <taxon>Eukaryota</taxon>
        <taxon>Sar</taxon>
        <taxon>Stramenopiles</taxon>
        <taxon>Oomycota</taxon>
        <taxon>Peronosporomycetes</taxon>
        <taxon>Albuginales</taxon>
        <taxon>Albuginaceae</taxon>
        <taxon>Albugo</taxon>
    </lineage>
</organism>
<dbReference type="AlphaFoldDB" id="A0A024GLX4"/>